<feature type="transmembrane region" description="Helical" evidence="1">
    <location>
        <begin position="31"/>
        <end position="54"/>
    </location>
</feature>
<gene>
    <name evidence="2" type="ORF">AABB24_018199</name>
</gene>
<evidence type="ECO:0000313" key="3">
    <source>
        <dbReference type="Proteomes" id="UP001627284"/>
    </source>
</evidence>
<comment type="caution">
    <text evidence="2">The sequence shown here is derived from an EMBL/GenBank/DDBJ whole genome shotgun (WGS) entry which is preliminary data.</text>
</comment>
<name>A0ABD2TB51_9SOLN</name>
<keyword evidence="3" id="KW-1185">Reference proteome</keyword>
<reference evidence="2 3" key="1">
    <citation type="submission" date="2024-05" db="EMBL/GenBank/DDBJ databases">
        <title>De novo assembly of an allotetraploid wild potato.</title>
        <authorList>
            <person name="Hosaka A.J."/>
        </authorList>
    </citation>
    <scope>NUCLEOTIDE SEQUENCE [LARGE SCALE GENOMIC DNA]</scope>
    <source>
        <tissue evidence="2">Young leaves</tissue>
    </source>
</reference>
<dbReference type="EMBL" id="JBJKTR010000011">
    <property type="protein sequence ID" value="KAL3353346.1"/>
    <property type="molecule type" value="Genomic_DNA"/>
</dbReference>
<protein>
    <submittedName>
        <fullName evidence="2">Uncharacterized protein</fullName>
    </submittedName>
</protein>
<evidence type="ECO:0000313" key="2">
    <source>
        <dbReference type="EMBL" id="KAL3353346.1"/>
    </source>
</evidence>
<keyword evidence="1" id="KW-0472">Membrane</keyword>
<evidence type="ECO:0000256" key="1">
    <source>
        <dbReference type="SAM" id="Phobius"/>
    </source>
</evidence>
<dbReference type="Proteomes" id="UP001627284">
    <property type="component" value="Unassembled WGS sequence"/>
</dbReference>
<accession>A0ABD2TB51</accession>
<sequence>MSQNLKEKVLVRIGEINRILNSEFPTKSTLISPYIISFLFIGKGGIFGVGKFGVKRKNWKSRQEKSHKDIFQKKKKTVRITQKIHFSYIFFFSRSSWVAEELARFLEIPVCDFKLTRLVPIAARNKVIFPFFSIFASMCYS</sequence>
<organism evidence="2 3">
    <name type="scientific">Solanum stoloniferum</name>
    <dbReference type="NCBI Taxonomy" id="62892"/>
    <lineage>
        <taxon>Eukaryota</taxon>
        <taxon>Viridiplantae</taxon>
        <taxon>Streptophyta</taxon>
        <taxon>Embryophyta</taxon>
        <taxon>Tracheophyta</taxon>
        <taxon>Spermatophyta</taxon>
        <taxon>Magnoliopsida</taxon>
        <taxon>eudicotyledons</taxon>
        <taxon>Gunneridae</taxon>
        <taxon>Pentapetalae</taxon>
        <taxon>asterids</taxon>
        <taxon>lamiids</taxon>
        <taxon>Solanales</taxon>
        <taxon>Solanaceae</taxon>
        <taxon>Solanoideae</taxon>
        <taxon>Solaneae</taxon>
        <taxon>Solanum</taxon>
    </lineage>
</organism>
<proteinExistence type="predicted"/>
<dbReference type="AlphaFoldDB" id="A0ABD2TB51"/>
<keyword evidence="1" id="KW-0812">Transmembrane</keyword>
<keyword evidence="1" id="KW-1133">Transmembrane helix</keyword>